<evidence type="ECO:0000256" key="7">
    <source>
        <dbReference type="ARBA" id="ARBA00022763"/>
    </source>
</evidence>
<dbReference type="EMBL" id="FWXW01000003">
    <property type="protein sequence ID" value="SMC57400.1"/>
    <property type="molecule type" value="Genomic_DNA"/>
</dbReference>
<name>A0A1W2A9T9_9FIRM</name>
<evidence type="ECO:0000256" key="10">
    <source>
        <dbReference type="ARBA" id="ARBA00023204"/>
    </source>
</evidence>
<dbReference type="PANTHER" id="PTHR32182:SF0">
    <property type="entry name" value="DNA REPLICATION AND REPAIR PROTEIN RECF"/>
    <property type="match status" value="1"/>
</dbReference>
<keyword evidence="5 12" id="KW-0235">DNA replication</keyword>
<evidence type="ECO:0000256" key="9">
    <source>
        <dbReference type="ARBA" id="ARBA00023125"/>
    </source>
</evidence>
<evidence type="ECO:0000313" key="15">
    <source>
        <dbReference type="EMBL" id="SMC57400.1"/>
    </source>
</evidence>
<dbReference type="GO" id="GO:0000731">
    <property type="term" value="P:DNA synthesis involved in DNA repair"/>
    <property type="evidence" value="ECO:0007669"/>
    <property type="project" value="TreeGrafter"/>
</dbReference>
<dbReference type="Proteomes" id="UP000192790">
    <property type="component" value="Unassembled WGS sequence"/>
</dbReference>
<dbReference type="STRING" id="1122930.SAMN02745168_1636"/>
<evidence type="ECO:0000256" key="2">
    <source>
        <dbReference type="ARBA" id="ARBA00008016"/>
    </source>
</evidence>
<dbReference type="SUPFAM" id="SSF52540">
    <property type="entry name" value="P-loop containing nucleoside triphosphate hydrolases"/>
    <property type="match status" value="1"/>
</dbReference>
<evidence type="ECO:0000256" key="3">
    <source>
        <dbReference type="ARBA" id="ARBA00020170"/>
    </source>
</evidence>
<dbReference type="Pfam" id="PF02463">
    <property type="entry name" value="SMC_N"/>
    <property type="match status" value="1"/>
</dbReference>
<dbReference type="Gene3D" id="3.40.50.300">
    <property type="entry name" value="P-loop containing nucleotide triphosphate hydrolases"/>
    <property type="match status" value="1"/>
</dbReference>
<dbReference type="Gene3D" id="1.20.1050.90">
    <property type="entry name" value="RecF/RecN/SMC, N-terminal domain"/>
    <property type="match status" value="1"/>
</dbReference>
<keyword evidence="11 12" id="KW-0742">SOS response</keyword>
<evidence type="ECO:0000256" key="11">
    <source>
        <dbReference type="ARBA" id="ARBA00023236"/>
    </source>
</evidence>
<keyword evidence="8 12" id="KW-0067">ATP-binding</keyword>
<dbReference type="InterPro" id="IPR027417">
    <property type="entry name" value="P-loop_NTPase"/>
</dbReference>
<dbReference type="GO" id="GO:0005524">
    <property type="term" value="F:ATP binding"/>
    <property type="evidence" value="ECO:0007669"/>
    <property type="project" value="UniProtKB-UniRule"/>
</dbReference>
<proteinExistence type="inferred from homology"/>
<feature type="binding site" evidence="12">
    <location>
        <begin position="31"/>
        <end position="38"/>
    </location>
    <ligand>
        <name>ATP</name>
        <dbReference type="ChEBI" id="CHEBI:30616"/>
    </ligand>
</feature>
<keyword evidence="9 12" id="KW-0238">DNA-binding</keyword>
<reference evidence="15 16" key="1">
    <citation type="submission" date="2017-04" db="EMBL/GenBank/DDBJ databases">
        <authorList>
            <person name="Afonso C.L."/>
            <person name="Miller P.J."/>
            <person name="Scott M.A."/>
            <person name="Spackman E."/>
            <person name="Goraichik I."/>
            <person name="Dimitrov K.M."/>
            <person name="Suarez D.L."/>
            <person name="Swayne D.E."/>
        </authorList>
    </citation>
    <scope>NUCLEOTIDE SEQUENCE [LARGE SCALE GENOMIC DNA]</scope>
    <source>
        <strain evidence="15 16">DSM 12816</strain>
    </source>
</reference>
<evidence type="ECO:0000256" key="12">
    <source>
        <dbReference type="HAMAP-Rule" id="MF_00365"/>
    </source>
</evidence>
<comment type="subcellular location">
    <subcellularLocation>
        <location evidence="1 12 13">Cytoplasm</location>
    </subcellularLocation>
</comment>
<evidence type="ECO:0000256" key="4">
    <source>
        <dbReference type="ARBA" id="ARBA00022490"/>
    </source>
</evidence>
<dbReference type="NCBIfam" id="TIGR00611">
    <property type="entry name" value="recf"/>
    <property type="match status" value="1"/>
</dbReference>
<evidence type="ECO:0000256" key="13">
    <source>
        <dbReference type="RuleBase" id="RU000578"/>
    </source>
</evidence>
<evidence type="ECO:0000256" key="1">
    <source>
        <dbReference type="ARBA" id="ARBA00004496"/>
    </source>
</evidence>
<dbReference type="InterPro" id="IPR003395">
    <property type="entry name" value="RecF/RecN/SMC_N"/>
</dbReference>
<protein>
    <recommendedName>
        <fullName evidence="3 12">DNA replication and repair protein RecF</fullName>
    </recommendedName>
</protein>
<comment type="similarity">
    <text evidence="2 12 13">Belongs to the RecF family.</text>
</comment>
<keyword evidence="4 12" id="KW-0963">Cytoplasm</keyword>
<dbReference type="AlphaFoldDB" id="A0A1W2A9T9"/>
<keyword evidence="10 12" id="KW-0234">DNA repair</keyword>
<sequence length="368" mass="41386">MMYLKSLKLEHFRNYRECGVSFCPGINVVYGDNAQGKTNLLEAIFYLSNAKSFRTHSDRELIQFGQEDAGIATELFLGDREYNISVRLSSAARRRLCVNGIPRRTAAEFAGTFRTVLFSPEDLYLVKEGAAVRRKFMDFFLCQIRPRYARALAEYTRLYEHKIRILKDCGEKPSLLSTLEDFNLRLAQAGAVLIHYRALFSSLLSQTAAGIHSDFSGGTEVLSIRYKTVKTVPDPAAQPKEILPFLLEHQKGLYRAEIETRSCLSGPHKDDLEIDINGKPAKSFASQGQTRTAALSMKLAERELHCGDGGEYPVLLLDDVLSELDPRRQEFVLNRITGGQVFVTCCEDERLGRLLDGAVYHVETGTVK</sequence>
<organism evidence="15 16">
    <name type="scientific">Papillibacter cinnamivorans DSM 12816</name>
    <dbReference type="NCBI Taxonomy" id="1122930"/>
    <lineage>
        <taxon>Bacteria</taxon>
        <taxon>Bacillati</taxon>
        <taxon>Bacillota</taxon>
        <taxon>Clostridia</taxon>
        <taxon>Eubacteriales</taxon>
        <taxon>Oscillospiraceae</taxon>
        <taxon>Papillibacter</taxon>
    </lineage>
</organism>
<gene>
    <name evidence="12" type="primary">recF</name>
    <name evidence="15" type="ORF">SAMN02745168_1636</name>
</gene>
<evidence type="ECO:0000256" key="8">
    <source>
        <dbReference type="ARBA" id="ARBA00022840"/>
    </source>
</evidence>
<dbReference type="PROSITE" id="PS00618">
    <property type="entry name" value="RECF_2"/>
    <property type="match status" value="1"/>
</dbReference>
<dbReference type="GO" id="GO:0006302">
    <property type="term" value="P:double-strand break repair"/>
    <property type="evidence" value="ECO:0007669"/>
    <property type="project" value="TreeGrafter"/>
</dbReference>
<accession>A0A1W2A9T9</accession>
<keyword evidence="6 12" id="KW-0547">Nucleotide-binding</keyword>
<dbReference type="InterPro" id="IPR042174">
    <property type="entry name" value="RecF_2"/>
</dbReference>
<evidence type="ECO:0000259" key="14">
    <source>
        <dbReference type="Pfam" id="PF02463"/>
    </source>
</evidence>
<keyword evidence="16" id="KW-1185">Reference proteome</keyword>
<dbReference type="PANTHER" id="PTHR32182">
    <property type="entry name" value="DNA REPLICATION AND REPAIR PROTEIN RECF"/>
    <property type="match status" value="1"/>
</dbReference>
<dbReference type="GO" id="GO:0003697">
    <property type="term" value="F:single-stranded DNA binding"/>
    <property type="evidence" value="ECO:0007669"/>
    <property type="project" value="UniProtKB-UniRule"/>
</dbReference>
<dbReference type="GO" id="GO:0009432">
    <property type="term" value="P:SOS response"/>
    <property type="evidence" value="ECO:0007669"/>
    <property type="project" value="UniProtKB-UniRule"/>
</dbReference>
<evidence type="ECO:0000256" key="6">
    <source>
        <dbReference type="ARBA" id="ARBA00022741"/>
    </source>
</evidence>
<feature type="domain" description="RecF/RecN/SMC N-terminal" evidence="14">
    <location>
        <begin position="3"/>
        <end position="350"/>
    </location>
</feature>
<keyword evidence="7 12" id="KW-0227">DNA damage</keyword>
<comment type="function">
    <text evidence="12 13">The RecF protein is involved in DNA metabolism; it is required for DNA replication and normal SOS inducibility. RecF binds preferentially to single-stranded, linear DNA. It also seems to bind ATP.</text>
</comment>
<dbReference type="InterPro" id="IPR001238">
    <property type="entry name" value="DNA-binding_RecF"/>
</dbReference>
<dbReference type="RefSeq" id="WP_341456020.1">
    <property type="nucleotide sequence ID" value="NZ_FWXW01000003.1"/>
</dbReference>
<evidence type="ECO:0000313" key="16">
    <source>
        <dbReference type="Proteomes" id="UP000192790"/>
    </source>
</evidence>
<dbReference type="InterPro" id="IPR018078">
    <property type="entry name" value="DNA-binding_RecF_CS"/>
</dbReference>
<dbReference type="GO" id="GO:0006260">
    <property type="term" value="P:DNA replication"/>
    <property type="evidence" value="ECO:0007669"/>
    <property type="project" value="UniProtKB-UniRule"/>
</dbReference>
<dbReference type="PROSITE" id="PS00617">
    <property type="entry name" value="RECF_1"/>
    <property type="match status" value="1"/>
</dbReference>
<dbReference type="GO" id="GO:0005737">
    <property type="term" value="C:cytoplasm"/>
    <property type="evidence" value="ECO:0007669"/>
    <property type="project" value="UniProtKB-SubCell"/>
</dbReference>
<evidence type="ECO:0000256" key="5">
    <source>
        <dbReference type="ARBA" id="ARBA00022705"/>
    </source>
</evidence>
<dbReference type="HAMAP" id="MF_00365">
    <property type="entry name" value="RecF"/>
    <property type="match status" value="1"/>
</dbReference>